<reference evidence="2" key="1">
    <citation type="submission" date="2017-02" db="UniProtKB">
        <authorList>
            <consortium name="WormBaseParasite"/>
        </authorList>
    </citation>
    <scope>IDENTIFICATION</scope>
</reference>
<proteinExistence type="predicted"/>
<accession>A0A0N4X484</accession>
<name>A0A0N4X484_HAEPC</name>
<dbReference type="AlphaFoldDB" id="A0A0N4X484"/>
<evidence type="ECO:0000256" key="1">
    <source>
        <dbReference type="SAM" id="Phobius"/>
    </source>
</evidence>
<keyword evidence="1" id="KW-1133">Transmembrane helix</keyword>
<keyword evidence="1" id="KW-0472">Membrane</keyword>
<dbReference type="WBParaSite" id="HPLM_0001917601-mRNA-1">
    <property type="protein sequence ID" value="HPLM_0001917601-mRNA-1"/>
    <property type="gene ID" value="HPLM_0001917601"/>
</dbReference>
<protein>
    <submittedName>
        <fullName evidence="2">DUF805 domain-containing protein</fullName>
    </submittedName>
</protein>
<keyword evidence="1" id="KW-0812">Transmembrane</keyword>
<evidence type="ECO:0000313" key="2">
    <source>
        <dbReference type="WBParaSite" id="HPLM_0001917601-mRNA-1"/>
    </source>
</evidence>
<feature type="transmembrane region" description="Helical" evidence="1">
    <location>
        <begin position="20"/>
        <end position="42"/>
    </location>
</feature>
<sequence length="45" mass="4914">LCSNVTAYHNDKDVQADANYFYFLSSLVLIIPSLFSTLALGAGEM</sequence>
<organism evidence="2">
    <name type="scientific">Haemonchus placei</name>
    <name type="common">Barber's pole worm</name>
    <dbReference type="NCBI Taxonomy" id="6290"/>
    <lineage>
        <taxon>Eukaryota</taxon>
        <taxon>Metazoa</taxon>
        <taxon>Ecdysozoa</taxon>
        <taxon>Nematoda</taxon>
        <taxon>Chromadorea</taxon>
        <taxon>Rhabditida</taxon>
        <taxon>Rhabditina</taxon>
        <taxon>Rhabditomorpha</taxon>
        <taxon>Strongyloidea</taxon>
        <taxon>Trichostrongylidae</taxon>
        <taxon>Haemonchus</taxon>
    </lineage>
</organism>